<dbReference type="Pfam" id="PF00903">
    <property type="entry name" value="Glyoxalase"/>
    <property type="match status" value="1"/>
</dbReference>
<accession>A0A7T4ACJ0</accession>
<evidence type="ECO:0000313" key="3">
    <source>
        <dbReference type="EMBL" id="QQB21331.1"/>
    </source>
</evidence>
<organism evidence="3 4">
    <name type="scientific">Aeromonas jandaei</name>
    <dbReference type="NCBI Taxonomy" id="650"/>
    <lineage>
        <taxon>Bacteria</taxon>
        <taxon>Pseudomonadati</taxon>
        <taxon>Pseudomonadota</taxon>
        <taxon>Gammaproteobacteria</taxon>
        <taxon>Aeromonadales</taxon>
        <taxon>Aeromonadaceae</taxon>
        <taxon>Aeromonas</taxon>
    </lineage>
</organism>
<dbReference type="InterPro" id="IPR004360">
    <property type="entry name" value="Glyas_Fos-R_dOase_dom"/>
</dbReference>
<dbReference type="InterPro" id="IPR029068">
    <property type="entry name" value="Glyas_Bleomycin-R_OHBP_Dase"/>
</dbReference>
<reference evidence="3 4" key="1">
    <citation type="submission" date="2020-12" db="EMBL/GenBank/DDBJ databases">
        <title>FDA dAtabase for Regulatory Grade micrObial Sequences (FDA-ARGOS): Supporting development and validation of Infectious Disease Dx tests.</title>
        <authorList>
            <person name="Sproer C."/>
            <person name="Gronow S."/>
            <person name="Severitt S."/>
            <person name="Schroder I."/>
            <person name="Tallon L."/>
            <person name="Sadzewicz L."/>
            <person name="Zhao X."/>
            <person name="Boylan J."/>
            <person name="Ott S."/>
            <person name="Bowen H."/>
            <person name="Vavikolanu K."/>
            <person name="Mehta A."/>
            <person name="Aluvathingal J."/>
            <person name="Nadendla S."/>
            <person name="Lowell S."/>
            <person name="Myers T."/>
            <person name="Yan Y."/>
            <person name="Sichtig H."/>
        </authorList>
    </citation>
    <scope>NUCLEOTIDE SEQUENCE [LARGE SCALE GENOMIC DNA]</scope>
    <source>
        <strain evidence="3 4">FDAARGOS_986</strain>
    </source>
</reference>
<gene>
    <name evidence="3" type="primary">fos</name>
    <name evidence="3" type="ORF">I6H43_07340</name>
</gene>
<protein>
    <submittedName>
        <fullName evidence="3">Fosfomycin resistance glutathione transferase</fullName>
    </submittedName>
</protein>
<proteinExistence type="predicted"/>
<evidence type="ECO:0000259" key="2">
    <source>
        <dbReference type="PROSITE" id="PS51819"/>
    </source>
</evidence>
<dbReference type="InterPro" id="IPR051332">
    <property type="entry name" value="Fosfomycin_Res_Enzymes"/>
</dbReference>
<dbReference type="RefSeq" id="WP_042030698.1">
    <property type="nucleotide sequence ID" value="NZ_CAWMFX010000021.1"/>
</dbReference>
<sequence>MLSGLNHLTLATGDLEKSFTFYVDLLGFRPKVRWARGAYLTLGELWLCLSCDPAKPAEDYSHVALSISAEHFPEFCARLRQAGIEEWKTNSSEGDSFYLKDPDGHQLEIHVGDLASRLDSLKTRPYEGLVWFE</sequence>
<dbReference type="PANTHER" id="PTHR36113">
    <property type="entry name" value="LYASE, PUTATIVE-RELATED-RELATED"/>
    <property type="match status" value="1"/>
</dbReference>
<dbReference type="SUPFAM" id="SSF54593">
    <property type="entry name" value="Glyoxalase/Bleomycin resistance protein/Dihydroxybiphenyl dioxygenase"/>
    <property type="match status" value="1"/>
</dbReference>
<name>A0A7T4ACJ0_AERJA</name>
<dbReference type="PROSITE" id="PS51819">
    <property type="entry name" value="VOC"/>
    <property type="match status" value="1"/>
</dbReference>
<dbReference type="EMBL" id="CP066092">
    <property type="protein sequence ID" value="QQB21331.1"/>
    <property type="molecule type" value="Genomic_DNA"/>
</dbReference>
<keyword evidence="4" id="KW-1185">Reference proteome</keyword>
<keyword evidence="1" id="KW-0479">Metal-binding</keyword>
<evidence type="ECO:0000256" key="1">
    <source>
        <dbReference type="ARBA" id="ARBA00022723"/>
    </source>
</evidence>
<dbReference type="GeneID" id="69551082"/>
<dbReference type="GO" id="GO:0016740">
    <property type="term" value="F:transferase activity"/>
    <property type="evidence" value="ECO:0007669"/>
    <property type="project" value="UniProtKB-KW"/>
</dbReference>
<dbReference type="PANTHER" id="PTHR36113:SF6">
    <property type="entry name" value="FOSFOMYCIN RESISTANCE PROTEIN FOSX"/>
    <property type="match status" value="1"/>
</dbReference>
<dbReference type="Proteomes" id="UP000595481">
    <property type="component" value="Chromosome"/>
</dbReference>
<evidence type="ECO:0000313" key="4">
    <source>
        <dbReference type="Proteomes" id="UP000595481"/>
    </source>
</evidence>
<feature type="domain" description="VOC" evidence="2">
    <location>
        <begin position="4"/>
        <end position="112"/>
    </location>
</feature>
<dbReference type="InterPro" id="IPR037523">
    <property type="entry name" value="VOC_core"/>
</dbReference>
<dbReference type="Gene3D" id="3.10.180.10">
    <property type="entry name" value="2,3-Dihydroxybiphenyl 1,2-Dioxygenase, domain 1"/>
    <property type="match status" value="1"/>
</dbReference>
<dbReference type="CDD" id="cd07244">
    <property type="entry name" value="FosA"/>
    <property type="match status" value="1"/>
</dbReference>
<dbReference type="NCBIfam" id="NF000496">
    <property type="entry name" value="Fos_GSH"/>
    <property type="match status" value="1"/>
</dbReference>
<keyword evidence="3" id="KW-0808">Transferase</keyword>